<dbReference type="EMBL" id="KU963248">
    <property type="protein sequence ID" value="AMS02711.1"/>
    <property type="molecule type" value="Genomic_DNA"/>
</dbReference>
<name>A0A142K9C8_9CAUD</name>
<gene>
    <name evidence="1" type="primary">167</name>
    <name evidence="1" type="ORF">SEA_YVONNETASTIC_167</name>
</gene>
<sequence>MQNGVLVHVAHLESAVGLLAELGEVGSDGFASLVGSQGGGYSSHSWPLSWGRGYNNSPGEGGCAGLLCFEASPRVGRVRTTYADMIAYPPTLIVFALLISG</sequence>
<organism evidence="1 2">
    <name type="scientific">Gordonia phage Yvonnetastic</name>
    <dbReference type="NCBI Taxonomy" id="1821566"/>
    <lineage>
        <taxon>Viruses</taxon>
        <taxon>Duplodnaviria</taxon>
        <taxon>Heunggongvirae</taxon>
        <taxon>Uroviricota</taxon>
        <taxon>Caudoviricetes</taxon>
        <taxon>Yvonnevirus</taxon>
        <taxon>Yvonnevirus yvonnetastic</taxon>
        <taxon>Gordonia virus Yvonnetastic</taxon>
    </lineage>
</organism>
<keyword evidence="2" id="KW-1185">Reference proteome</keyword>
<accession>A0A142K9C8</accession>
<evidence type="ECO:0000313" key="2">
    <source>
        <dbReference type="Proteomes" id="UP000201371"/>
    </source>
</evidence>
<protein>
    <submittedName>
        <fullName evidence="1">Uncharacterized protein</fullName>
    </submittedName>
</protein>
<evidence type="ECO:0000313" key="1">
    <source>
        <dbReference type="EMBL" id="AMS02711.1"/>
    </source>
</evidence>
<dbReference type="Proteomes" id="UP000201371">
    <property type="component" value="Segment"/>
</dbReference>
<proteinExistence type="predicted"/>
<reference evidence="2" key="1">
    <citation type="submission" date="2016-03" db="EMBL/GenBank/DDBJ databases">
        <authorList>
            <person name="Ploux O."/>
        </authorList>
    </citation>
    <scope>NUCLEOTIDE SEQUENCE [LARGE SCALE GENOMIC DNA]</scope>
</reference>
<dbReference type="GeneID" id="29125129"/>
<dbReference type="RefSeq" id="YP_009301221.1">
    <property type="nucleotide sequence ID" value="NC_031230.1"/>
</dbReference>
<dbReference type="KEGG" id="vg:29125129"/>